<dbReference type="PANTHER" id="PTHR34631:SF3">
    <property type="entry name" value="ISSOD12 TRANSPOSASE TNPA_ISSOD12"/>
    <property type="match status" value="1"/>
</dbReference>
<dbReference type="KEGG" id="pnd:Pla175_26900"/>
<dbReference type="InterPro" id="IPR053172">
    <property type="entry name" value="Tn903_transposase"/>
</dbReference>
<evidence type="ECO:0000313" key="3">
    <source>
        <dbReference type="Proteomes" id="UP000317429"/>
    </source>
</evidence>
<accession>A0A518DCU6</accession>
<dbReference type="NCBIfam" id="NF033579">
    <property type="entry name" value="transpos_IS5_2"/>
    <property type="match status" value="1"/>
</dbReference>
<evidence type="ECO:0000259" key="1">
    <source>
        <dbReference type="Pfam" id="PF13737"/>
    </source>
</evidence>
<evidence type="ECO:0000313" key="2">
    <source>
        <dbReference type="EMBL" id="QDU89301.1"/>
    </source>
</evidence>
<dbReference type="PANTHER" id="PTHR34631">
    <property type="match status" value="1"/>
</dbReference>
<dbReference type="InterPro" id="IPR025668">
    <property type="entry name" value="Tnp_DDE_dom"/>
</dbReference>
<dbReference type="Proteomes" id="UP000317429">
    <property type="component" value="Chromosome"/>
</dbReference>
<organism evidence="2 3">
    <name type="scientific">Pirellulimonas nuda</name>
    <dbReference type="NCBI Taxonomy" id="2528009"/>
    <lineage>
        <taxon>Bacteria</taxon>
        <taxon>Pseudomonadati</taxon>
        <taxon>Planctomycetota</taxon>
        <taxon>Planctomycetia</taxon>
        <taxon>Pirellulales</taxon>
        <taxon>Lacipirellulaceae</taxon>
        <taxon>Pirellulimonas</taxon>
    </lineage>
</organism>
<feature type="domain" description="Transposase DDE" evidence="1">
    <location>
        <begin position="27"/>
        <end position="137"/>
    </location>
</feature>
<dbReference type="EMBL" id="CP036291">
    <property type="protein sequence ID" value="QDU89301.1"/>
    <property type="molecule type" value="Genomic_DNA"/>
</dbReference>
<dbReference type="Pfam" id="PF13737">
    <property type="entry name" value="DDE_Tnp_1_5"/>
    <property type="match status" value="1"/>
</dbReference>
<reference evidence="2 3" key="1">
    <citation type="submission" date="2019-02" db="EMBL/GenBank/DDBJ databases">
        <title>Deep-cultivation of Planctomycetes and their phenomic and genomic characterization uncovers novel biology.</title>
        <authorList>
            <person name="Wiegand S."/>
            <person name="Jogler M."/>
            <person name="Boedeker C."/>
            <person name="Pinto D."/>
            <person name="Vollmers J."/>
            <person name="Rivas-Marin E."/>
            <person name="Kohn T."/>
            <person name="Peeters S.H."/>
            <person name="Heuer A."/>
            <person name="Rast P."/>
            <person name="Oberbeckmann S."/>
            <person name="Bunk B."/>
            <person name="Jeske O."/>
            <person name="Meyerdierks A."/>
            <person name="Storesund J.E."/>
            <person name="Kallscheuer N."/>
            <person name="Luecker S."/>
            <person name="Lage O.M."/>
            <person name="Pohl T."/>
            <person name="Merkel B.J."/>
            <person name="Hornburger P."/>
            <person name="Mueller R.-W."/>
            <person name="Bruemmer F."/>
            <person name="Labrenz M."/>
            <person name="Spormann A.M."/>
            <person name="Op den Camp H."/>
            <person name="Overmann J."/>
            <person name="Amann R."/>
            <person name="Jetten M.S.M."/>
            <person name="Mascher T."/>
            <person name="Medema M.H."/>
            <person name="Devos D.P."/>
            <person name="Kaster A.-K."/>
            <person name="Ovreas L."/>
            <person name="Rohde M."/>
            <person name="Galperin M.Y."/>
            <person name="Jogler C."/>
        </authorList>
    </citation>
    <scope>NUCLEOTIDE SEQUENCE [LARGE SCALE GENOMIC DNA]</scope>
    <source>
        <strain evidence="2 3">Pla175</strain>
    </source>
</reference>
<dbReference type="RefSeq" id="WP_197526783.1">
    <property type="nucleotide sequence ID" value="NZ_CP036291.1"/>
</dbReference>
<keyword evidence="3" id="KW-1185">Reference proteome</keyword>
<gene>
    <name evidence="2" type="ORF">Pla175_26900</name>
</gene>
<sequence>MVQPASKPKKLAYKVTNWREYNESLVNRGDITLWFDEAVIDAWDHENGQKKVGRPFSYSNVAVETLLTIRELFRLPYRQTEGFGRALAVLMGAEVAIPDYTSLQKRAAKLAVSINVRQAKGPIDVVVDSTGLKVYGEGEWKVKKHGVGKRRTWRKVHLAVDPTSHTIVAQIVTGANTHDGDAAKPLLKQVEAEVQTFYGDGAYDQWKVRDYLQSESIHQVIPPRKNAKIKQHGNTSAEPLERDECLRQIRRDGKKAWKESIGYHRRSLAETAMFRLKTNFGDRLKNRTLPNQATEVALRCKLLNVFVTLGMPLFVWS</sequence>
<proteinExistence type="predicted"/>
<dbReference type="AlphaFoldDB" id="A0A518DCU6"/>
<name>A0A518DCU6_9BACT</name>
<protein>
    <submittedName>
        <fullName evidence="2">Transposase DDE domain protein</fullName>
    </submittedName>
</protein>
<dbReference type="InterPro" id="IPR053520">
    <property type="entry name" value="Transposase_Tn903"/>
</dbReference>